<reference evidence="1 2" key="1">
    <citation type="submission" date="2014-03" db="EMBL/GenBank/DDBJ databases">
        <title>Genomics of Bifidobacteria.</title>
        <authorList>
            <person name="Ventura M."/>
            <person name="Milani C."/>
            <person name="Lugli G.A."/>
        </authorList>
    </citation>
    <scope>NUCLEOTIDE SEQUENCE [LARGE SCALE GENOMIC DNA]</scope>
    <source>
        <strain evidence="1 2">DSM 23967</strain>
    </source>
</reference>
<dbReference type="InterPro" id="IPR036412">
    <property type="entry name" value="HAD-like_sf"/>
</dbReference>
<dbReference type="InterPro" id="IPR023214">
    <property type="entry name" value="HAD_sf"/>
</dbReference>
<organism evidence="1 2">
    <name type="scientific">Bifidobacterium saguini DSM 23967</name>
    <dbReference type="NCBI Taxonomy" id="1437607"/>
    <lineage>
        <taxon>Bacteria</taxon>
        <taxon>Bacillati</taxon>
        <taxon>Actinomycetota</taxon>
        <taxon>Actinomycetes</taxon>
        <taxon>Bifidobacteriales</taxon>
        <taxon>Bifidobacteriaceae</taxon>
        <taxon>Bifidobacterium</taxon>
    </lineage>
</organism>
<protein>
    <submittedName>
        <fullName evidence="1">Haloacid dehalogenase domain-containing protein hydrolase, type 3</fullName>
    </submittedName>
</protein>
<dbReference type="GO" id="GO:0016791">
    <property type="term" value="F:phosphatase activity"/>
    <property type="evidence" value="ECO:0007669"/>
    <property type="project" value="UniProtKB-ARBA"/>
</dbReference>
<dbReference type="PANTHER" id="PTHR10000:SF8">
    <property type="entry name" value="HAD SUPERFAMILY HYDROLASE-LIKE, TYPE 3"/>
    <property type="match status" value="1"/>
</dbReference>
<dbReference type="Proteomes" id="UP000029066">
    <property type="component" value="Unassembled WGS sequence"/>
</dbReference>
<keyword evidence="1" id="KW-0378">Hydrolase</keyword>
<dbReference type="GO" id="GO:0000287">
    <property type="term" value="F:magnesium ion binding"/>
    <property type="evidence" value="ECO:0007669"/>
    <property type="project" value="TreeGrafter"/>
</dbReference>
<evidence type="ECO:0000313" key="1">
    <source>
        <dbReference type="EMBL" id="KFI92216.1"/>
    </source>
</evidence>
<sequence length="303" mass="33615">MTNTLTDKPQLLVADLDGTLLHDAEVFENRNITQHSIDVINRAHDAGYKFAVATARPVSTGLRFAQILPVDAVIYLNGALIDFDPAHSNFETLTKDSTEGNPDLIKIGFSSKRACEVCQQLLKHIPRLKLGIVMNDVRYTNFDVRQYWKTQSFQYTNFQVSTDASGNEHSVHILEPDANHPIPVPQGTADKITIFPEGNQWDELESLIPDDFDVSISEGVMWMLMNPNANKQHAMNIVCERLGVPLEQTVAFGDDLIDIDMMRAAGRGVAVSNANQKVLAIADEVCPANNDDGVAQWIESQLQ</sequence>
<comment type="caution">
    <text evidence="1">The sequence shown here is derived from an EMBL/GenBank/DDBJ whole genome shotgun (WGS) entry which is preliminary data.</text>
</comment>
<dbReference type="GO" id="GO:0005829">
    <property type="term" value="C:cytosol"/>
    <property type="evidence" value="ECO:0007669"/>
    <property type="project" value="TreeGrafter"/>
</dbReference>
<dbReference type="PANTHER" id="PTHR10000">
    <property type="entry name" value="PHOSPHOSERINE PHOSPHATASE"/>
    <property type="match status" value="1"/>
</dbReference>
<dbReference type="SUPFAM" id="SSF56784">
    <property type="entry name" value="HAD-like"/>
    <property type="match status" value="1"/>
</dbReference>
<dbReference type="Gene3D" id="3.30.1240.10">
    <property type="match status" value="1"/>
</dbReference>
<dbReference type="STRING" id="1437607.BISA_0612"/>
<dbReference type="Pfam" id="PF08282">
    <property type="entry name" value="Hydrolase_3"/>
    <property type="match status" value="1"/>
</dbReference>
<gene>
    <name evidence="1" type="ORF">BISA_0612</name>
</gene>
<dbReference type="Gene3D" id="3.40.50.1000">
    <property type="entry name" value="HAD superfamily/HAD-like"/>
    <property type="match status" value="1"/>
</dbReference>
<dbReference type="EMBL" id="JGZN01000008">
    <property type="protein sequence ID" value="KFI92216.1"/>
    <property type="molecule type" value="Genomic_DNA"/>
</dbReference>
<name>A0A087D9L6_9BIFI</name>
<evidence type="ECO:0000313" key="2">
    <source>
        <dbReference type="Proteomes" id="UP000029066"/>
    </source>
</evidence>
<dbReference type="AlphaFoldDB" id="A0A087D9L6"/>
<accession>A0A087D9L6</accession>
<proteinExistence type="predicted"/>